<organism evidence="1 2">
    <name type="scientific">Kwoniella mangroviensis CBS 10435</name>
    <dbReference type="NCBI Taxonomy" id="1331196"/>
    <lineage>
        <taxon>Eukaryota</taxon>
        <taxon>Fungi</taxon>
        <taxon>Dikarya</taxon>
        <taxon>Basidiomycota</taxon>
        <taxon>Agaricomycotina</taxon>
        <taxon>Tremellomycetes</taxon>
        <taxon>Tremellales</taxon>
        <taxon>Cryptococcaceae</taxon>
        <taxon>Kwoniella</taxon>
    </lineage>
</organism>
<protein>
    <recommendedName>
        <fullName evidence="3">SnoaL-like domain-containing protein</fullName>
    </recommendedName>
</protein>
<dbReference type="EMBL" id="KI669459">
    <property type="protein sequence ID" value="OCF61920.1"/>
    <property type="molecule type" value="Genomic_DNA"/>
</dbReference>
<name>A0A1B9J2B7_9TREE</name>
<reference evidence="2" key="2">
    <citation type="submission" date="2013-12" db="EMBL/GenBank/DDBJ databases">
        <title>Evolution of pathogenesis and genome organization in the Tremellales.</title>
        <authorList>
            <person name="Cuomo C."/>
            <person name="Litvintseva A."/>
            <person name="Heitman J."/>
            <person name="Chen Y."/>
            <person name="Sun S."/>
            <person name="Springer D."/>
            <person name="Dromer F."/>
            <person name="Young S."/>
            <person name="Zeng Q."/>
            <person name="Chapman S."/>
            <person name="Gujja S."/>
            <person name="Saif S."/>
            <person name="Birren B."/>
        </authorList>
    </citation>
    <scope>NUCLEOTIDE SEQUENCE [LARGE SCALE GENOMIC DNA]</scope>
    <source>
        <strain evidence="2">CBS 10435</strain>
    </source>
</reference>
<keyword evidence="2" id="KW-1185">Reference proteome</keyword>
<dbReference type="Proteomes" id="UP000092583">
    <property type="component" value="Unassembled WGS sequence"/>
</dbReference>
<reference evidence="1 2" key="1">
    <citation type="submission" date="2013-07" db="EMBL/GenBank/DDBJ databases">
        <title>The Genome Sequence of Kwoniella mangroviensis CBS10435.</title>
        <authorList>
            <consortium name="The Broad Institute Genome Sequencing Platform"/>
            <person name="Cuomo C."/>
            <person name="Litvintseva A."/>
            <person name="Chen Y."/>
            <person name="Heitman J."/>
            <person name="Sun S."/>
            <person name="Springer D."/>
            <person name="Dromer F."/>
            <person name="Young S.K."/>
            <person name="Zeng Q."/>
            <person name="Gargeya S."/>
            <person name="Fitzgerald M."/>
            <person name="Abouelleil A."/>
            <person name="Alvarado L."/>
            <person name="Berlin A.M."/>
            <person name="Chapman S.B."/>
            <person name="Dewar J."/>
            <person name="Goldberg J."/>
            <person name="Griggs A."/>
            <person name="Gujja S."/>
            <person name="Hansen M."/>
            <person name="Howarth C."/>
            <person name="Imamovic A."/>
            <person name="Larimer J."/>
            <person name="McCowan C."/>
            <person name="Murphy C."/>
            <person name="Pearson M."/>
            <person name="Priest M."/>
            <person name="Roberts A."/>
            <person name="Saif S."/>
            <person name="Shea T."/>
            <person name="Sykes S."/>
            <person name="Wortman J."/>
            <person name="Nusbaum C."/>
            <person name="Birren B."/>
        </authorList>
    </citation>
    <scope>NUCLEOTIDE SEQUENCE [LARGE SCALE GENOMIC DNA]</scope>
    <source>
        <strain evidence="1 2">CBS 10435</strain>
    </source>
</reference>
<accession>A0A1B9J2B7</accession>
<evidence type="ECO:0000313" key="1">
    <source>
        <dbReference type="EMBL" id="OCF61920.1"/>
    </source>
</evidence>
<dbReference type="AlphaFoldDB" id="A0A1B9J2B7"/>
<dbReference type="OrthoDB" id="2830113at2759"/>
<evidence type="ECO:0000313" key="2">
    <source>
        <dbReference type="Proteomes" id="UP000092583"/>
    </source>
</evidence>
<gene>
    <name evidence="1" type="ORF">L486_01584</name>
</gene>
<proteinExistence type="predicted"/>
<sequence length="117" mass="13421">MPSITSDSDLEKHYRSYIDAINTITSLPSSVLNPYLGENNINHNDRGLSSEQYHQLIIPKSVFKVEDVVASVEDKRVASRLEIVLGDGRGRVVKEHVFYLYDEDWRIVRVWSMVEGL</sequence>
<evidence type="ECO:0008006" key="3">
    <source>
        <dbReference type="Google" id="ProtNLM"/>
    </source>
</evidence>